<dbReference type="EC" id="3.1.1.-" evidence="6"/>
<evidence type="ECO:0000256" key="1">
    <source>
        <dbReference type="ARBA" id="ARBA00003523"/>
    </source>
</evidence>
<organism evidence="8 9">
    <name type="scientific">Lolium multiflorum</name>
    <name type="common">Italian ryegrass</name>
    <name type="synonym">Lolium perenne subsp. multiflorum</name>
    <dbReference type="NCBI Taxonomy" id="4521"/>
    <lineage>
        <taxon>Eukaryota</taxon>
        <taxon>Viridiplantae</taxon>
        <taxon>Streptophyta</taxon>
        <taxon>Embryophyta</taxon>
        <taxon>Tracheophyta</taxon>
        <taxon>Spermatophyta</taxon>
        <taxon>Magnoliopsida</taxon>
        <taxon>Liliopsida</taxon>
        <taxon>Poales</taxon>
        <taxon>Poaceae</taxon>
        <taxon>BOP clade</taxon>
        <taxon>Pooideae</taxon>
        <taxon>Poodae</taxon>
        <taxon>Poeae</taxon>
        <taxon>Poeae Chloroplast Group 2 (Poeae type)</taxon>
        <taxon>Loliodinae</taxon>
        <taxon>Loliinae</taxon>
        <taxon>Lolium</taxon>
    </lineage>
</organism>
<comment type="caution">
    <text evidence="8">The sequence shown here is derived from an EMBL/GenBank/DDBJ whole genome shotgun (WGS) entry which is preliminary data.</text>
</comment>
<evidence type="ECO:0000313" key="9">
    <source>
        <dbReference type="Proteomes" id="UP001231189"/>
    </source>
</evidence>
<keyword evidence="4 6" id="KW-0442">Lipid degradation</keyword>
<sequence>MAHTVAPMSSPKAGAGSIATPWQKLQGSESWKGLLPSSEHPDSLDADLRASLIAYGELAEAAYDGLNADESSWDAGSPLYGHASLLAASGVSHPEHYRVTKFLYATCDLRVWPWKTSKSTRSVGKSMFVRPAQVARAGPWWWETNWIGYVAVATDDGMKALGRRDIVVAWRGTVQTSEKLKDAMHLPTDIVFDTSPRDEALKEVRNLVEAYKSEEMSITVIGHSLGASLATLNSFDIVAHGINVPPASSKLIPTLPCPVTAILFASPRVGDDHFKHVFASLPQLRALHVKNENDGVTSLPTGNFYDAATASLLIDTNRSPYLRHGNLKTVRWYHNLQCYLHGLAGDQGAEKHFKLVVDRDVALVNKSTDRLKEEYPVPANWWVTTNSQYKGKGVARFKLDNFGEE</sequence>
<dbReference type="EMBL" id="JAUUTY010000001">
    <property type="protein sequence ID" value="KAK1698695.1"/>
    <property type="molecule type" value="Genomic_DNA"/>
</dbReference>
<evidence type="ECO:0000256" key="2">
    <source>
        <dbReference type="ARBA" id="ARBA00010701"/>
    </source>
</evidence>
<evidence type="ECO:0000256" key="3">
    <source>
        <dbReference type="ARBA" id="ARBA00022801"/>
    </source>
</evidence>
<dbReference type="InterPro" id="IPR029058">
    <property type="entry name" value="AB_hydrolase_fold"/>
</dbReference>
<name>A0AAD8U2G3_LOLMU</name>
<dbReference type="SUPFAM" id="SSF53474">
    <property type="entry name" value="alpha/beta-Hydrolases"/>
    <property type="match status" value="1"/>
</dbReference>
<dbReference type="InterPro" id="IPR033556">
    <property type="entry name" value="PLA"/>
</dbReference>
<keyword evidence="3 6" id="KW-0378">Hydrolase</keyword>
<dbReference type="GO" id="GO:0008970">
    <property type="term" value="F:phospholipase A1 activity"/>
    <property type="evidence" value="ECO:0007669"/>
    <property type="project" value="UniProtKB-UniRule"/>
</dbReference>
<feature type="domain" description="Fungal lipase-type" evidence="7">
    <location>
        <begin position="195"/>
        <end position="302"/>
    </location>
</feature>
<evidence type="ECO:0000256" key="6">
    <source>
        <dbReference type="RuleBase" id="RU367093"/>
    </source>
</evidence>
<dbReference type="InterPro" id="IPR002921">
    <property type="entry name" value="Fungal_lipase-type"/>
</dbReference>
<evidence type="ECO:0000313" key="8">
    <source>
        <dbReference type="EMBL" id="KAK1698695.1"/>
    </source>
</evidence>
<evidence type="ECO:0000256" key="5">
    <source>
        <dbReference type="ARBA" id="ARBA00023098"/>
    </source>
</evidence>
<protein>
    <recommendedName>
        <fullName evidence="6">Phospholipase A1</fullName>
        <ecNumber evidence="6">3.1.1.-</ecNumber>
    </recommendedName>
</protein>
<comment type="function">
    <text evidence="1 6">Acylhydrolase that catalyzes the hydrolysis of phospholipids at the sn-1 position.</text>
</comment>
<dbReference type="GO" id="GO:0016042">
    <property type="term" value="P:lipid catabolic process"/>
    <property type="evidence" value="ECO:0007669"/>
    <property type="project" value="UniProtKB-UniRule"/>
</dbReference>
<proteinExistence type="inferred from homology"/>
<gene>
    <name evidence="8" type="ORF">QYE76_015392</name>
</gene>
<comment type="similarity">
    <text evidence="2 6">Belongs to the AB hydrolase superfamily. Lipase family.</text>
</comment>
<accession>A0AAD8U2G3</accession>
<keyword evidence="9" id="KW-1185">Reference proteome</keyword>
<keyword evidence="5 6" id="KW-0443">Lipid metabolism</keyword>
<dbReference type="PANTHER" id="PTHR31828">
    <property type="entry name" value="PHOSPHOLIPASE A1-IIGAMMA"/>
    <property type="match status" value="1"/>
</dbReference>
<dbReference type="Gene3D" id="3.40.50.1820">
    <property type="entry name" value="alpha/beta hydrolase"/>
    <property type="match status" value="1"/>
</dbReference>
<dbReference type="Pfam" id="PF01764">
    <property type="entry name" value="Lipase_3"/>
    <property type="match status" value="1"/>
</dbReference>
<reference evidence="8" key="1">
    <citation type="submission" date="2023-07" db="EMBL/GenBank/DDBJ databases">
        <title>A chromosome-level genome assembly of Lolium multiflorum.</title>
        <authorList>
            <person name="Chen Y."/>
            <person name="Copetti D."/>
            <person name="Kolliker R."/>
            <person name="Studer B."/>
        </authorList>
    </citation>
    <scope>NUCLEOTIDE SEQUENCE</scope>
    <source>
        <strain evidence="8">02402/16</strain>
        <tissue evidence="8">Leaf</tissue>
    </source>
</reference>
<evidence type="ECO:0000256" key="4">
    <source>
        <dbReference type="ARBA" id="ARBA00022963"/>
    </source>
</evidence>
<dbReference type="PANTHER" id="PTHR31828:SF54">
    <property type="entry name" value="PHOSPHOLIPASE A1"/>
    <property type="match status" value="1"/>
</dbReference>
<dbReference type="AlphaFoldDB" id="A0AAD8U2G3"/>
<dbReference type="CDD" id="cd00519">
    <property type="entry name" value="Lipase_3"/>
    <property type="match status" value="1"/>
</dbReference>
<dbReference type="Proteomes" id="UP001231189">
    <property type="component" value="Unassembled WGS sequence"/>
</dbReference>
<evidence type="ECO:0000259" key="7">
    <source>
        <dbReference type="Pfam" id="PF01764"/>
    </source>
</evidence>